<dbReference type="PANTHER" id="PTHR30461:SF23">
    <property type="entry name" value="DNA RECOMBINASE-RELATED"/>
    <property type="match status" value="1"/>
</dbReference>
<dbReference type="InterPro" id="IPR050639">
    <property type="entry name" value="SSR_resolvase"/>
</dbReference>
<dbReference type="SMART" id="SM00857">
    <property type="entry name" value="Resolvase"/>
    <property type="match status" value="1"/>
</dbReference>
<dbReference type="CDD" id="cd03768">
    <property type="entry name" value="SR_ResInv"/>
    <property type="match status" value="1"/>
</dbReference>
<dbReference type="Gene3D" id="3.40.50.1390">
    <property type="entry name" value="Resolvase, N-terminal catalytic domain"/>
    <property type="match status" value="1"/>
</dbReference>
<protein>
    <submittedName>
        <fullName evidence="3">DNA invertase Pin-like site-specific DNA recombinase</fullName>
    </submittedName>
</protein>
<evidence type="ECO:0000259" key="1">
    <source>
        <dbReference type="PROSITE" id="PS51736"/>
    </source>
</evidence>
<evidence type="ECO:0000313" key="3">
    <source>
        <dbReference type="EMBL" id="MBB5052922.1"/>
    </source>
</evidence>
<dbReference type="InterPro" id="IPR011109">
    <property type="entry name" value="DNA_bind_recombinase_dom"/>
</dbReference>
<dbReference type="InterPro" id="IPR038109">
    <property type="entry name" value="DNA_bind_recomb_sf"/>
</dbReference>
<dbReference type="Gene3D" id="3.90.1750.20">
    <property type="entry name" value="Putative Large Serine Recombinase, Chain B, Domain 2"/>
    <property type="match status" value="1"/>
</dbReference>
<feature type="domain" description="Resolvase/invertase-type recombinase catalytic" evidence="1">
    <location>
        <begin position="10"/>
        <end position="162"/>
    </location>
</feature>
<dbReference type="PROSITE" id="PS51737">
    <property type="entry name" value="RECOMBINASE_DNA_BIND"/>
    <property type="match status" value="1"/>
</dbReference>
<dbReference type="EMBL" id="JACHIJ010000004">
    <property type="protein sequence ID" value="MBB5052922.1"/>
    <property type="molecule type" value="Genomic_DNA"/>
</dbReference>
<dbReference type="Pfam" id="PF00239">
    <property type="entry name" value="Resolvase"/>
    <property type="match status" value="1"/>
</dbReference>
<gene>
    <name evidence="3" type="ORF">HNQ36_002913</name>
</gene>
<dbReference type="PANTHER" id="PTHR30461">
    <property type="entry name" value="DNA-INVERTASE FROM LAMBDOID PROPHAGE"/>
    <property type="match status" value="1"/>
</dbReference>
<dbReference type="GO" id="GO:0003677">
    <property type="term" value="F:DNA binding"/>
    <property type="evidence" value="ECO:0007669"/>
    <property type="project" value="InterPro"/>
</dbReference>
<dbReference type="Proteomes" id="UP000521227">
    <property type="component" value="Unassembled WGS sequence"/>
</dbReference>
<dbReference type="SUPFAM" id="SSF53041">
    <property type="entry name" value="Resolvase-like"/>
    <property type="match status" value="1"/>
</dbReference>
<dbReference type="RefSeq" id="WP_184086157.1">
    <property type="nucleotide sequence ID" value="NZ_JACHIJ010000004.1"/>
</dbReference>
<dbReference type="GO" id="GO:0000150">
    <property type="term" value="F:DNA strand exchange activity"/>
    <property type="evidence" value="ECO:0007669"/>
    <property type="project" value="InterPro"/>
</dbReference>
<evidence type="ECO:0000313" key="4">
    <source>
        <dbReference type="Proteomes" id="UP000521227"/>
    </source>
</evidence>
<reference evidence="3 4" key="1">
    <citation type="submission" date="2020-08" db="EMBL/GenBank/DDBJ databases">
        <title>Genomic Encyclopedia of Type Strains, Phase IV (KMG-IV): sequencing the most valuable type-strain genomes for metagenomic binning, comparative biology and taxonomic classification.</title>
        <authorList>
            <person name="Goeker M."/>
        </authorList>
    </citation>
    <scope>NUCLEOTIDE SEQUENCE [LARGE SCALE GENOMIC DNA]</scope>
    <source>
        <strain evidence="3 4">DSM 17498</strain>
    </source>
</reference>
<accession>A0A840N1W6</accession>
<evidence type="ECO:0000259" key="2">
    <source>
        <dbReference type="PROSITE" id="PS51737"/>
    </source>
</evidence>
<organism evidence="3 4">
    <name type="scientific">Afipia massiliensis</name>
    <dbReference type="NCBI Taxonomy" id="211460"/>
    <lineage>
        <taxon>Bacteria</taxon>
        <taxon>Pseudomonadati</taxon>
        <taxon>Pseudomonadota</taxon>
        <taxon>Alphaproteobacteria</taxon>
        <taxon>Hyphomicrobiales</taxon>
        <taxon>Nitrobacteraceae</taxon>
        <taxon>Afipia</taxon>
    </lineage>
</organism>
<dbReference type="InterPro" id="IPR006119">
    <property type="entry name" value="Resolv_N"/>
</dbReference>
<sequence length="534" mass="60055">MKTTSIKAVRCAIYTRVSTDNGLDQEFNSLDAQYDAASSYIQSQAHAGWTLIRSRYDDGGYSGGSTDRPDLQRLLDDIRDRKIDVIVVYKVDRLTRSLADFAKLVELFDAHGVSFVSVTQQFNTTTSMGRLTLNVLLSFAQFEREVTSERIRDKIAASKRKGIWVGGPLPLGYAMNDGKIAVVEEEADRVRTIFQRYLELGGVHALMRNLSDQKIFTKSKLLATGQTRGGIPFGRGSLCYLLRNRFYIGEVTYKNEILSGEQPAIVERELFEAVQQKLTSQRSHRTIQRNKSDYLLTGLLYDGSGHRMIPTHATKAGIRYRYYVSSPHLYGQSKIALVGSVSRIAATQVEDAVTNALNEHLIAQNEKPRSDPAQRADRNSILEHVARIDVHTDRLILTLKSQHPDGDDESLTIAWEKPPSRKFKEILLPHNKSRADVRPIRTERRTRLVAAIARGRRWLNEVVSGEIKAVEEIAAREKCSVRQVNMTISLAFLAPALVKAAVEGRLPRGIGVERLRDAPAEWTRQFEALGLNPR</sequence>
<proteinExistence type="predicted"/>
<dbReference type="PROSITE" id="PS51736">
    <property type="entry name" value="RECOMBINASES_3"/>
    <property type="match status" value="1"/>
</dbReference>
<dbReference type="Pfam" id="PF07508">
    <property type="entry name" value="Recombinase"/>
    <property type="match status" value="1"/>
</dbReference>
<feature type="domain" description="Recombinase" evidence="2">
    <location>
        <begin position="170"/>
        <end position="284"/>
    </location>
</feature>
<dbReference type="AlphaFoldDB" id="A0A840N1W6"/>
<comment type="caution">
    <text evidence="3">The sequence shown here is derived from an EMBL/GenBank/DDBJ whole genome shotgun (WGS) entry which is preliminary data.</text>
</comment>
<dbReference type="InterPro" id="IPR036162">
    <property type="entry name" value="Resolvase-like_N_sf"/>
</dbReference>
<name>A0A840N1W6_9BRAD</name>